<keyword evidence="7" id="KW-1185">Reference proteome</keyword>
<evidence type="ECO:0000256" key="4">
    <source>
        <dbReference type="ARBA" id="ARBA00023136"/>
    </source>
</evidence>
<dbReference type="PANTHER" id="PTHR23427:SF2">
    <property type="entry name" value="SURFEIT LOCUS PROTEIN 1"/>
    <property type="match status" value="1"/>
</dbReference>
<name>I7J6M4_BABMR</name>
<keyword evidence="2 5" id="KW-0812">Transmembrane</keyword>
<dbReference type="CDD" id="cd06662">
    <property type="entry name" value="SURF1"/>
    <property type="match status" value="1"/>
</dbReference>
<keyword evidence="3 5" id="KW-1133">Transmembrane helix</keyword>
<dbReference type="PROSITE" id="PS50895">
    <property type="entry name" value="SURF1"/>
    <property type="match status" value="1"/>
</dbReference>
<comment type="caution">
    <text evidence="5">Lacks conserved residue(s) required for the propagation of feature annotation.</text>
</comment>
<dbReference type="InterPro" id="IPR002994">
    <property type="entry name" value="Surf1/Shy1"/>
</dbReference>
<dbReference type="Proteomes" id="UP000002899">
    <property type="component" value="Chromosome II"/>
</dbReference>
<dbReference type="EMBL" id="FO082872">
    <property type="protein sequence ID" value="CCF73917.1"/>
    <property type="molecule type" value="Genomic_DNA"/>
</dbReference>
<reference evidence="6 7" key="3">
    <citation type="journal article" date="2016" name="Sci. Rep.">
        <title>Genome-wide diversity and gene expression profiling of Babesia microti isolates identify polymorphic genes that mediate host-pathogen interactions.</title>
        <authorList>
            <person name="Silva J.C."/>
            <person name="Cornillot E."/>
            <person name="McCracken C."/>
            <person name="Usmani-Brown S."/>
            <person name="Dwivedi A."/>
            <person name="Ifeonu O.O."/>
            <person name="Crabtree J."/>
            <person name="Gotia H.T."/>
            <person name="Virji A.Z."/>
            <person name="Reynes C."/>
            <person name="Colinge J."/>
            <person name="Kumar V."/>
            <person name="Lawres L."/>
            <person name="Pazzi J.E."/>
            <person name="Pablo J.V."/>
            <person name="Hung C."/>
            <person name="Brancato J."/>
            <person name="Kumari P."/>
            <person name="Orvis J."/>
            <person name="Tretina K."/>
            <person name="Chibucos M."/>
            <person name="Ott S."/>
            <person name="Sadzewicz L."/>
            <person name="Sengamalay N."/>
            <person name="Shetty A.C."/>
            <person name="Su Q."/>
            <person name="Tallon L."/>
            <person name="Fraser C.M."/>
            <person name="Frutos R."/>
            <person name="Molina D.M."/>
            <person name="Krause P.J."/>
            <person name="Ben Mamoun C."/>
        </authorList>
    </citation>
    <scope>NUCLEOTIDE SEQUENCE [LARGE SCALE GENOMIC DNA]</scope>
    <source>
        <strain evidence="6 7">RI</strain>
    </source>
</reference>
<reference evidence="6 7" key="1">
    <citation type="journal article" date="2012" name="Nucleic Acids Res.">
        <title>Sequencing of the smallest Apicomplexan genome from the human pathogen Babesia microti.</title>
        <authorList>
            <person name="Cornillot E."/>
            <person name="Hadj-Kaddour K."/>
            <person name="Dassouli A."/>
            <person name="Noel B."/>
            <person name="Ranwez V."/>
            <person name="Vacherie B."/>
            <person name="Augagneur Y."/>
            <person name="Bres V."/>
            <person name="Duclos A."/>
            <person name="Randazzo S."/>
            <person name="Carcy B."/>
            <person name="Debierre-Grockiego F."/>
            <person name="Delbecq S."/>
            <person name="Moubri-Menage K."/>
            <person name="Shams-Eldin H."/>
            <person name="Usmani-Brown S."/>
            <person name="Bringaud F."/>
            <person name="Wincker P."/>
            <person name="Vivares C.P."/>
            <person name="Schwarz R.T."/>
            <person name="Schetters T.P."/>
            <person name="Krause P.J."/>
            <person name="Gorenflot A."/>
            <person name="Berry V."/>
            <person name="Barbe V."/>
            <person name="Ben Mamoun C."/>
        </authorList>
    </citation>
    <scope>NUCLEOTIDE SEQUENCE [LARGE SCALE GENOMIC DNA]</scope>
    <source>
        <strain evidence="6 7">RI</strain>
    </source>
</reference>
<keyword evidence="5" id="KW-0496">Mitochondrion</keyword>
<dbReference type="KEGG" id="bmic:BMR1_02g03835"/>
<dbReference type="InterPro" id="IPR045214">
    <property type="entry name" value="Surf1/Surf4"/>
</dbReference>
<sequence>MQGLSGRMAYKKLFYNTIYRGFSVNSHGKFTKPKPSNDLVTEGSEKSIKSFQITKDQRLILANKDELELFNRHEMLPSRPIDVENSVIVRLVKLSDPVTSPIGSALLCSQYGLKKGESLTFTLMCLTSISILITLGFWQLDRSKWKAETITYRQLNLSLPMIYINGLSNLSDCSYRIVEASGVLDVKNEFYVGPRSSLKGDGETGFLVVCPLRFNDGSCIIVNRGWIAKDFIEGRRRDDEIPEWVTVRGVITGGELVDNPIGMAKNSIFKFKNSPFRRNSKLFMYLDPSDIGDHIISKYPDEAKQVVLNAYDIMYHDDQPMDPLEAKSKFLGSKFGNVISGNFKDIVPIPEFYKPTLNLSNQDHHIPKNCTDDNKVIQSKKNEKRRRYTQYFQTKSKTDYLTFYADEHTHVNYAIQWFLMAASLSTMMVYKLVSIRKLRRFIQTRIGDRHIVDNARVD</sequence>
<evidence type="ECO:0000313" key="7">
    <source>
        <dbReference type="Proteomes" id="UP000002899"/>
    </source>
</evidence>
<comment type="subcellular location">
    <subcellularLocation>
        <location evidence="1">Membrane</location>
    </subcellularLocation>
    <subcellularLocation>
        <location evidence="5">Mitochondrion inner membrane</location>
        <topology evidence="5">Multi-pass membrane protein</topology>
    </subcellularLocation>
</comment>
<dbReference type="GO" id="GO:0005743">
    <property type="term" value="C:mitochondrial inner membrane"/>
    <property type="evidence" value="ECO:0007669"/>
    <property type="project" value="UniProtKB-SubCell"/>
</dbReference>
<evidence type="ECO:0000256" key="1">
    <source>
        <dbReference type="ARBA" id="ARBA00004370"/>
    </source>
</evidence>
<dbReference type="PANTHER" id="PTHR23427">
    <property type="entry name" value="SURFEIT LOCUS PROTEIN"/>
    <property type="match status" value="1"/>
</dbReference>
<dbReference type="GeneID" id="24424549"/>
<organism evidence="6 7">
    <name type="scientific">Babesia microti (strain RI)</name>
    <dbReference type="NCBI Taxonomy" id="1133968"/>
    <lineage>
        <taxon>Eukaryota</taxon>
        <taxon>Sar</taxon>
        <taxon>Alveolata</taxon>
        <taxon>Apicomplexa</taxon>
        <taxon>Aconoidasida</taxon>
        <taxon>Piroplasmida</taxon>
        <taxon>Babesiidae</taxon>
        <taxon>Babesia</taxon>
    </lineage>
</organism>
<dbReference type="AlphaFoldDB" id="I7J6M4"/>
<evidence type="ECO:0000256" key="5">
    <source>
        <dbReference type="RuleBase" id="RU363076"/>
    </source>
</evidence>
<reference evidence="6 7" key="2">
    <citation type="journal article" date="2013" name="PLoS ONE">
        <title>Whole genome mapping and re-organization of the nuclear and mitochondrial genomes of Babesia microti isolates.</title>
        <authorList>
            <person name="Cornillot E."/>
            <person name="Dassouli A."/>
            <person name="Garg A."/>
            <person name="Pachikara N."/>
            <person name="Randazzo S."/>
            <person name="Depoix D."/>
            <person name="Carcy B."/>
            <person name="Delbecq S."/>
            <person name="Frutos R."/>
            <person name="Silva J.C."/>
            <person name="Sutton R."/>
            <person name="Krause P.J."/>
            <person name="Mamoun C.B."/>
        </authorList>
    </citation>
    <scope>NUCLEOTIDE SEQUENCE [LARGE SCALE GENOMIC DNA]</scope>
    <source>
        <strain evidence="6 7">RI</strain>
    </source>
</reference>
<comment type="similarity">
    <text evidence="5">Belongs to the SURF1 family.</text>
</comment>
<keyword evidence="5" id="KW-0999">Mitochondrion inner membrane</keyword>
<accession>I7J6M4</accession>
<dbReference type="RefSeq" id="XP_012648526.1">
    <property type="nucleotide sequence ID" value="XM_012793072.1"/>
</dbReference>
<dbReference type="OrthoDB" id="10040024at2759"/>
<proteinExistence type="inferred from homology"/>
<evidence type="ECO:0000256" key="2">
    <source>
        <dbReference type="ARBA" id="ARBA00022692"/>
    </source>
</evidence>
<gene>
    <name evidence="6" type="ORF">BMR1_02g03835</name>
</gene>
<evidence type="ECO:0000313" key="6">
    <source>
        <dbReference type="EMBL" id="CCF73917.1"/>
    </source>
</evidence>
<dbReference type="Pfam" id="PF02104">
    <property type="entry name" value="SURF1"/>
    <property type="match status" value="1"/>
</dbReference>
<protein>
    <recommendedName>
        <fullName evidence="5">SURF1-like protein</fullName>
    </recommendedName>
</protein>
<comment type="function">
    <text evidence="5">Probably involved in the biogenesis of the COX complex.</text>
</comment>
<keyword evidence="4 5" id="KW-0472">Membrane</keyword>
<feature type="transmembrane region" description="Helical" evidence="5">
    <location>
        <begin position="414"/>
        <end position="433"/>
    </location>
</feature>
<dbReference type="VEuPathDB" id="PiroplasmaDB:BMR1_02g03835"/>
<dbReference type="OMA" id="CTKDQWL"/>
<evidence type="ECO:0000256" key="3">
    <source>
        <dbReference type="ARBA" id="ARBA00022989"/>
    </source>
</evidence>